<evidence type="ECO:0000313" key="1">
    <source>
        <dbReference type="EMBL" id="VDN98090.1"/>
    </source>
</evidence>
<name>A0A3P7RV43_RODNA</name>
<protein>
    <submittedName>
        <fullName evidence="1">Uncharacterized protein</fullName>
    </submittedName>
</protein>
<accession>A0A3P7RV43</accession>
<sequence>MLSEFSESSSSSRFTTFRPPCLGVTFFAGGCCFFDAGGARLFPVVVFFGRDSTGLSSSSSSESELEIVISKTLESAVLPVEAGAWDSEAAEDAEAASRESSIARGPSLSSSSLSELALLVELVAALELALSELSSPSASPSSSAFLRDCFFLLLVDATPILAVVFCLLRSASAARLESKLRKLCPPLDDPVGSPLAS</sequence>
<dbReference type="AlphaFoldDB" id="A0A3P7RV43"/>
<gene>
    <name evidence="1" type="ORF">HNAJ_LOCUS2231</name>
</gene>
<dbReference type="EMBL" id="UZAE01001046">
    <property type="protein sequence ID" value="VDN98090.1"/>
    <property type="molecule type" value="Genomic_DNA"/>
</dbReference>
<reference evidence="1 2" key="1">
    <citation type="submission" date="2018-11" db="EMBL/GenBank/DDBJ databases">
        <authorList>
            <consortium name="Pathogen Informatics"/>
        </authorList>
    </citation>
    <scope>NUCLEOTIDE SEQUENCE [LARGE SCALE GENOMIC DNA]</scope>
</reference>
<organism evidence="1 2">
    <name type="scientific">Rodentolepis nana</name>
    <name type="common">Dwarf tapeworm</name>
    <name type="synonym">Hymenolepis nana</name>
    <dbReference type="NCBI Taxonomy" id="102285"/>
    <lineage>
        <taxon>Eukaryota</taxon>
        <taxon>Metazoa</taxon>
        <taxon>Spiralia</taxon>
        <taxon>Lophotrochozoa</taxon>
        <taxon>Platyhelminthes</taxon>
        <taxon>Cestoda</taxon>
        <taxon>Eucestoda</taxon>
        <taxon>Cyclophyllidea</taxon>
        <taxon>Hymenolepididae</taxon>
        <taxon>Rodentolepis</taxon>
    </lineage>
</organism>
<keyword evidence="2" id="KW-1185">Reference proteome</keyword>
<evidence type="ECO:0000313" key="2">
    <source>
        <dbReference type="Proteomes" id="UP000278807"/>
    </source>
</evidence>
<dbReference type="Proteomes" id="UP000278807">
    <property type="component" value="Unassembled WGS sequence"/>
</dbReference>
<proteinExistence type="predicted"/>